<evidence type="ECO:0000313" key="2">
    <source>
        <dbReference type="EMBL" id="VTT46504.1"/>
    </source>
</evidence>
<dbReference type="Pfam" id="PF01425">
    <property type="entry name" value="Amidase"/>
    <property type="match status" value="1"/>
</dbReference>
<dbReference type="RefSeq" id="WP_003084281.1">
    <property type="nucleotide sequence ID" value="NZ_CP070237.1"/>
</dbReference>
<dbReference type="PANTHER" id="PTHR42678:SF34">
    <property type="entry name" value="OS04G0183300 PROTEIN"/>
    <property type="match status" value="1"/>
</dbReference>
<dbReference type="Proteomes" id="UP000306241">
    <property type="component" value="Chromosome"/>
</dbReference>
<name>A0A4V0HAJ6_STRPO</name>
<dbReference type="OrthoDB" id="9811471at2"/>
<accession>A0A4V0HAJ6</accession>
<dbReference type="NCBIfam" id="NF005219">
    <property type="entry name" value="PRK06707.1"/>
    <property type="match status" value="1"/>
</dbReference>
<dbReference type="EC" id="6.3.5.-" evidence="2"/>
<sequence length="518" mass="57229">MKDRLFAFKSVGLVGVSLTFCLFLLMILVPSVRSGEIAKAQYMQYNQDKVIKTIDEQLVGINLEAVRKKEKLIIEKDIESIQKAIYDNKLTYTELTAFYLDRIRHLDKTDKGLNAIAAINPYAIKEAKKYDETKDFKHNNSLFGMPITVKDNILTKNITTTVGMEGLKNFIPQKDADVIKRLKRSNVIILGKANLSELANYVSPNMPNGYSSSIGQTINPYKPLELSPLGSSAGSAVSVTSNMGVASIATETTGSIISPSYINSVVGMKPPHHLVSGEGIFPLSPSLDTVGVIAKSVIDAKLVYNSIINNSSHKIKQLDRTALKGARIGFIKSDQSNAKKLKIVLQKLGARVEVVNFDYEGMDNIKLINSEFPQAVSEFSKKNSLPFKSLEELVTYNKKDLGKRAKFGQEHLETAIKTKNNPKFVKQQVKLAQKKLITLQKKYKLDALVSFNDEGVFLPAVAGYSEVTIPMGIDKESIPYGATFTSFKNDDAKIIDFAYALEQETKLRKAPTLAGIGK</sequence>
<dbReference type="PANTHER" id="PTHR42678">
    <property type="entry name" value="AMIDASE"/>
    <property type="match status" value="1"/>
</dbReference>
<keyword evidence="2" id="KW-0436">Ligase</keyword>
<reference evidence="2 3" key="1">
    <citation type="submission" date="2019-05" db="EMBL/GenBank/DDBJ databases">
        <authorList>
            <consortium name="Pathogen Informatics"/>
        </authorList>
    </citation>
    <scope>NUCLEOTIDE SEQUENCE [LARGE SCALE GENOMIC DNA]</scope>
    <source>
        <strain evidence="2 3">NCTC10924</strain>
    </source>
</reference>
<dbReference type="Gene3D" id="3.90.1300.10">
    <property type="entry name" value="Amidase signature (AS) domain"/>
    <property type="match status" value="1"/>
</dbReference>
<organism evidence="2 3">
    <name type="scientific">Streptococcus porcinus</name>
    <dbReference type="NCBI Taxonomy" id="1340"/>
    <lineage>
        <taxon>Bacteria</taxon>
        <taxon>Bacillati</taxon>
        <taxon>Bacillota</taxon>
        <taxon>Bacilli</taxon>
        <taxon>Lactobacillales</taxon>
        <taxon>Streptococcaceae</taxon>
        <taxon>Streptococcus</taxon>
    </lineage>
</organism>
<evidence type="ECO:0000259" key="1">
    <source>
        <dbReference type="Pfam" id="PF01425"/>
    </source>
</evidence>
<dbReference type="GO" id="GO:0016874">
    <property type="term" value="F:ligase activity"/>
    <property type="evidence" value="ECO:0007669"/>
    <property type="project" value="UniProtKB-KW"/>
</dbReference>
<evidence type="ECO:0000313" key="3">
    <source>
        <dbReference type="Proteomes" id="UP000306241"/>
    </source>
</evidence>
<dbReference type="InterPro" id="IPR023631">
    <property type="entry name" value="Amidase_dom"/>
</dbReference>
<dbReference type="AlphaFoldDB" id="A0A4V0HAJ6"/>
<proteinExistence type="predicted"/>
<protein>
    <submittedName>
        <fullName evidence="2">Amidase</fullName>
        <ecNumber evidence="2">6.3.5.-</ecNumber>
    </submittedName>
</protein>
<gene>
    <name evidence="2" type="primary">gatA_2</name>
    <name evidence="2" type="ORF">NCTC10924_01705</name>
</gene>
<feature type="domain" description="Amidase" evidence="1">
    <location>
        <begin position="94"/>
        <end position="433"/>
    </location>
</feature>
<dbReference type="InterPro" id="IPR036928">
    <property type="entry name" value="AS_sf"/>
</dbReference>
<dbReference type="SUPFAM" id="SSF75304">
    <property type="entry name" value="Amidase signature (AS) enzymes"/>
    <property type="match status" value="1"/>
</dbReference>
<dbReference type="EMBL" id="LR594052">
    <property type="protein sequence ID" value="VTT46504.1"/>
    <property type="molecule type" value="Genomic_DNA"/>
</dbReference>